<proteinExistence type="inferred from homology"/>
<gene>
    <name evidence="7" type="ORF">C492_09845</name>
</gene>
<name>L9XK88_9EURY</name>
<dbReference type="PANTHER" id="PTHR11699">
    <property type="entry name" value="ALDEHYDE DEHYDROGENASE-RELATED"/>
    <property type="match status" value="1"/>
</dbReference>
<keyword evidence="3 5" id="KW-0560">Oxidoreductase</keyword>
<dbReference type="OrthoDB" id="6342at2157"/>
<dbReference type="InterPro" id="IPR015590">
    <property type="entry name" value="Aldehyde_DH_dom"/>
</dbReference>
<accession>L9XK88</accession>
<organism evidence="7 8">
    <name type="scientific">Natronococcus jeotgali DSM 18795</name>
    <dbReference type="NCBI Taxonomy" id="1227498"/>
    <lineage>
        <taxon>Archaea</taxon>
        <taxon>Methanobacteriati</taxon>
        <taxon>Methanobacteriota</taxon>
        <taxon>Stenosarchaea group</taxon>
        <taxon>Halobacteria</taxon>
        <taxon>Halobacteriales</taxon>
        <taxon>Natrialbaceae</taxon>
        <taxon>Natronococcus</taxon>
    </lineage>
</organism>
<dbReference type="Gene3D" id="3.40.605.10">
    <property type="entry name" value="Aldehyde Dehydrogenase, Chain A, domain 1"/>
    <property type="match status" value="1"/>
</dbReference>
<feature type="domain" description="Aldehyde dehydrogenase" evidence="6">
    <location>
        <begin position="20"/>
        <end position="473"/>
    </location>
</feature>
<dbReference type="RefSeq" id="WP_008422841.1">
    <property type="nucleotide sequence ID" value="NZ_AOIA01000091.1"/>
</dbReference>
<dbReference type="InterPro" id="IPR016160">
    <property type="entry name" value="Ald_DH_CS_CYS"/>
</dbReference>
<dbReference type="Pfam" id="PF00171">
    <property type="entry name" value="Aldedh"/>
    <property type="match status" value="1"/>
</dbReference>
<dbReference type="EMBL" id="AOIA01000091">
    <property type="protein sequence ID" value="ELY61033.1"/>
    <property type="molecule type" value="Genomic_DNA"/>
</dbReference>
<evidence type="ECO:0000313" key="8">
    <source>
        <dbReference type="Proteomes" id="UP000011531"/>
    </source>
</evidence>
<dbReference type="InterPro" id="IPR016162">
    <property type="entry name" value="Ald_DH_N"/>
</dbReference>
<evidence type="ECO:0000256" key="5">
    <source>
        <dbReference type="RuleBase" id="RU003345"/>
    </source>
</evidence>
<dbReference type="InterPro" id="IPR016163">
    <property type="entry name" value="Ald_DH_C"/>
</dbReference>
<dbReference type="SUPFAM" id="SSF53720">
    <property type="entry name" value="ALDH-like"/>
    <property type="match status" value="1"/>
</dbReference>
<dbReference type="InterPro" id="IPR016161">
    <property type="entry name" value="Ald_DH/histidinol_DH"/>
</dbReference>
<evidence type="ECO:0000256" key="1">
    <source>
        <dbReference type="ARBA" id="ARBA00009986"/>
    </source>
</evidence>
<dbReference type="AlphaFoldDB" id="L9XK88"/>
<dbReference type="FunFam" id="3.40.309.10:FF:000009">
    <property type="entry name" value="Aldehyde dehydrogenase A"/>
    <property type="match status" value="1"/>
</dbReference>
<dbReference type="PATRIC" id="fig|1227498.3.peg.1905"/>
<dbReference type="InterPro" id="IPR029510">
    <property type="entry name" value="Ald_DH_CS_GLU"/>
</dbReference>
<evidence type="ECO:0000256" key="3">
    <source>
        <dbReference type="ARBA" id="ARBA00023002"/>
    </source>
</evidence>
<dbReference type="PROSITE" id="PS00687">
    <property type="entry name" value="ALDEHYDE_DEHYDR_GLU"/>
    <property type="match status" value="1"/>
</dbReference>
<keyword evidence="8" id="KW-1185">Reference proteome</keyword>
<dbReference type="STRING" id="1227498.C492_09845"/>
<protein>
    <submittedName>
        <fullName evidence="7">Aldehyde dehydrogenase</fullName>
    </submittedName>
</protein>
<reference evidence="7 8" key="1">
    <citation type="journal article" date="2014" name="PLoS Genet.">
        <title>Phylogenetically driven sequencing of extremely halophilic archaea reveals strategies for static and dynamic osmo-response.</title>
        <authorList>
            <person name="Becker E.A."/>
            <person name="Seitzer P.M."/>
            <person name="Tritt A."/>
            <person name="Larsen D."/>
            <person name="Krusor M."/>
            <person name="Yao A.I."/>
            <person name="Wu D."/>
            <person name="Madern D."/>
            <person name="Eisen J.A."/>
            <person name="Darling A.E."/>
            <person name="Facciotti M.T."/>
        </authorList>
    </citation>
    <scope>NUCLEOTIDE SEQUENCE [LARGE SCALE GENOMIC DNA]</scope>
    <source>
        <strain evidence="7 8">DSM 18795</strain>
    </source>
</reference>
<evidence type="ECO:0000256" key="4">
    <source>
        <dbReference type="PROSITE-ProRule" id="PRU10007"/>
    </source>
</evidence>
<evidence type="ECO:0000259" key="6">
    <source>
        <dbReference type="Pfam" id="PF00171"/>
    </source>
</evidence>
<evidence type="ECO:0000313" key="7">
    <source>
        <dbReference type="EMBL" id="ELY61033.1"/>
    </source>
</evidence>
<comment type="caution">
    <text evidence="7">The sequence shown here is derived from an EMBL/GenBank/DDBJ whole genome shotgun (WGS) entry which is preliminary data.</text>
</comment>
<dbReference type="FunFam" id="3.40.605.10:FF:000007">
    <property type="entry name" value="NAD/NADP-dependent betaine aldehyde dehydrogenase"/>
    <property type="match status" value="1"/>
</dbReference>
<dbReference type="Gene3D" id="3.40.309.10">
    <property type="entry name" value="Aldehyde Dehydrogenase, Chain A, domain 2"/>
    <property type="match status" value="1"/>
</dbReference>
<comment type="similarity">
    <text evidence="1 5">Belongs to the aldehyde dehydrogenase family.</text>
</comment>
<sequence>MATTENQRYRLFIDGETVDASSADRLTTTDPATEEPIARFAAATADDVDRAVGAARGALSDWRSETPVERGRIVHRVADEIRDRAEELARIESRDQGKPLSQARSDVDDAIRYFEYYAGAADKLEGKSVPRGRANLDLTVRKPYGVSGQIIPWNFPLSITARGVAPALVAGNTAVVKPAPTTPLSALHFAEICRDAGVPDGVVNVVTGGVEPGAALSSHEDVDQLTFTGSVSTGEAVMKSAAETITDVTLELGGKNPAVVLPDANLDEAVSEIGTGIFTNGGQICSAADRALVHESIYDEFVDRIVDEAKSYALGPGTADPDMGPLNHAEHFETVMEYIELGVEEGATLETGGKAPDRDGHFVSPTVFSEVENAMRIAQEEIFGPVLAVIPFEDREEATTLANDVDFGLTGGVFSRDVAQALSVAREIDAGSVYVNEWFGGSIETPFGGTKRSGIGREKGLEALDSYLQTQNISVSLDEDRP</sequence>
<dbReference type="Proteomes" id="UP000011531">
    <property type="component" value="Unassembled WGS sequence"/>
</dbReference>
<dbReference type="GO" id="GO:0016620">
    <property type="term" value="F:oxidoreductase activity, acting on the aldehyde or oxo group of donors, NAD or NADP as acceptor"/>
    <property type="evidence" value="ECO:0007669"/>
    <property type="project" value="InterPro"/>
</dbReference>
<feature type="active site" evidence="4">
    <location>
        <position position="251"/>
    </location>
</feature>
<evidence type="ECO:0000256" key="2">
    <source>
        <dbReference type="ARBA" id="ARBA00011881"/>
    </source>
</evidence>
<comment type="subunit">
    <text evidence="2">Homotetramer.</text>
</comment>
<dbReference type="PROSITE" id="PS00070">
    <property type="entry name" value="ALDEHYDE_DEHYDR_CYS"/>
    <property type="match status" value="1"/>
</dbReference>